<evidence type="ECO:0000313" key="15">
    <source>
        <dbReference type="Proteomes" id="UP000887568"/>
    </source>
</evidence>
<dbReference type="Pfam" id="PF00665">
    <property type="entry name" value="rve"/>
    <property type="match status" value="1"/>
</dbReference>
<dbReference type="InterPro" id="IPR043128">
    <property type="entry name" value="Rev_trsase/Diguanyl_cyclase"/>
</dbReference>
<dbReference type="InterPro" id="IPR001878">
    <property type="entry name" value="Znf_CCHC"/>
</dbReference>
<dbReference type="Pfam" id="PF17917">
    <property type="entry name" value="RT_RNaseH"/>
    <property type="match status" value="1"/>
</dbReference>
<protein>
    <recommendedName>
        <fullName evidence="16">Reverse transcriptase</fullName>
    </recommendedName>
</protein>
<feature type="coiled-coil region" evidence="8">
    <location>
        <begin position="45"/>
        <end position="87"/>
    </location>
</feature>
<dbReference type="PROSITE" id="PS50994">
    <property type="entry name" value="INTEGRASE"/>
    <property type="match status" value="1"/>
</dbReference>
<evidence type="ECO:0000256" key="2">
    <source>
        <dbReference type="ARBA" id="ARBA00022695"/>
    </source>
</evidence>
<dbReference type="OrthoDB" id="9113925at2759"/>
<dbReference type="Proteomes" id="UP000887568">
    <property type="component" value="Unplaced"/>
</dbReference>
<dbReference type="CDD" id="cd00303">
    <property type="entry name" value="retropepsin_like"/>
    <property type="match status" value="1"/>
</dbReference>
<dbReference type="Gene3D" id="3.30.420.10">
    <property type="entry name" value="Ribonuclease H-like superfamily/Ribonuclease H"/>
    <property type="match status" value="1"/>
</dbReference>
<dbReference type="SMART" id="SM00343">
    <property type="entry name" value="ZnF_C2HC"/>
    <property type="match status" value="1"/>
</dbReference>
<dbReference type="PROSITE" id="PS50878">
    <property type="entry name" value="RT_POL"/>
    <property type="match status" value="1"/>
</dbReference>
<dbReference type="InterPro" id="IPR000477">
    <property type="entry name" value="RT_dom"/>
</dbReference>
<dbReference type="Gene3D" id="1.10.340.70">
    <property type="match status" value="1"/>
</dbReference>
<keyword evidence="7" id="KW-0863">Zinc-finger</keyword>
<keyword evidence="6" id="KW-0695">RNA-directed DNA polymerase</keyword>
<feature type="compositionally biased region" description="Low complexity" evidence="9">
    <location>
        <begin position="304"/>
        <end position="318"/>
    </location>
</feature>
<feature type="domain" description="Reverse transcriptase" evidence="12">
    <location>
        <begin position="1096"/>
        <end position="1273"/>
    </location>
</feature>
<dbReference type="FunFam" id="1.10.340.70:FF:000001">
    <property type="entry name" value="Retrovirus-related Pol polyprotein from transposon gypsy-like Protein"/>
    <property type="match status" value="1"/>
</dbReference>
<sequence>MSHMHNLCSSVLLITLLLINMEFESFIKIGQEIGLEGMELVQFAREREQLQEKKQREHYEREERRIEREEKQQVREHEREMKAYELRIVQEHAPVSSDPGASSTFRYPRSSAKTPKLPCFNDQTDDMDAYLRRFEQFAELNSWPEEEWGLSLSALLKGKALEVFSRLPVEKAKDFSEIKTALLNRFRLTEEGFRLKFRTSKRETGERYAQFADRLKGYVERWVELGKIEKSYDKVVDLFVSEQILEVADKDLALHVKERKPKDLAELTDIADHYMEAHDWLKKKPDVVRPKTHPPRYQSQTTGKSNSHKSSPSPNENSHANRRCYKCGKTGHIAQYCRTNPANAQPSSKSNKVAGLKVETESKEPSQTGAACLNMTVTPTEEVEKTDVPQASDKAFPFISAACTIEPSMPVRKGVVGELPVTVLRDTGCSTVVVRRDIVRDDNLTGRIQPCILLDGTVRRVPVAQIDVNTPFFIGHVEALCMDNPLYDLIIGNVTGARDPQSPDESWQPPSSQRVKVETATTVTDEKPGGAVETRGMKVRKERAFQPLVVMETDGETVSKEEILLAQQQDPTLAKLWKHVDNQDPPRVSGKANVSKYVKHRGLLYREFQSPKVDRGRIIKQLVVPQKYRGKVLKLAHDSPLAGHLGIKKKTDKLCLSFYWPGVSGDVQRYCRSCDICQRTVSKGRVGKVSLGEMPLIDTPFKRIAVDLVGPIHPITDRGNRYILVVVDYATRYPEAVALPRIESERVAEALLEVYSRLGIPQEVLTDMGTQFTSEVMREVGRLLTIKQLTTTPYHPICNGLVERFNATLKKMLRRMCAERPKDWDRFLPALLFAYREAPQESLGFSPFELMYGRSVKGPLSILQDIWSEDTVDEDIKTTYQYVVDMRERLQSTCELARDELAKASKRYRRYYNAKARDRRFRAGDRVLILRPTDHNKLLMQWTGPYPVVRQVAKHDYVIQVRDKERTYHANLLKLYVERGRSDEVTQVEVLAMAGVGFVVEDPDEEDGLDEVVLPPVEAKEDMSDVHLGENLDDAQRADVDEILQRYTPVLTDLPGKTHIIEHTVHLTTDVPIRSKPYPTPQATREVIKKEIDSMLKLGVIEHSESPYASPIVLVRKPDGSNRFCIDYRKINNITVFDPEPIPNADDLMARLGTGKFFSKLDLSKGYWQVPIADEDKKKTAFVTAEGLYQFRVLPFGMVNAPALFSRMMRKLLQGQEHVINYIDDVLIYTDTWVRHLQVLKEVLQRLQTAGLTARPSKCYIGCKSLEFLGHIVGNGVLRPRPGKVEQIVHAARPVSKKEVRSFIGLLSYYRKFVPNFAAIAAPLTDLTRKGAPNSVQWGASQEQSFRTLKSRLESEPILSLPDPDKPYILAADASEVGIGAVLMQERDGTKHPVSYASRKLLPRERAYSTIERECLALVWAISKFHIYLYGREFVLETDHHPLSYLTKAKVNNNRVMRWALSLQPYRFIIRAIKGSQNVGPDFLSRCTM</sequence>
<dbReference type="SUPFAM" id="SSF56672">
    <property type="entry name" value="DNA/RNA polymerases"/>
    <property type="match status" value="1"/>
</dbReference>
<dbReference type="InterPro" id="IPR041588">
    <property type="entry name" value="Integrase_H2C2"/>
</dbReference>
<dbReference type="Gene3D" id="3.30.70.270">
    <property type="match status" value="2"/>
</dbReference>
<keyword evidence="7" id="KW-0862">Zinc</keyword>
<dbReference type="InterPro" id="IPR012337">
    <property type="entry name" value="RNaseH-like_sf"/>
</dbReference>
<dbReference type="GO" id="GO:0004519">
    <property type="term" value="F:endonuclease activity"/>
    <property type="evidence" value="ECO:0007669"/>
    <property type="project" value="UniProtKB-KW"/>
</dbReference>
<evidence type="ECO:0000259" key="13">
    <source>
        <dbReference type="PROSITE" id="PS50994"/>
    </source>
</evidence>
<dbReference type="InterPro" id="IPR036875">
    <property type="entry name" value="Znf_CCHC_sf"/>
</dbReference>
<feature type="chain" id="PRO_5037344161" description="Reverse transcriptase" evidence="10">
    <location>
        <begin position="24"/>
        <end position="1489"/>
    </location>
</feature>
<dbReference type="InterPro" id="IPR036397">
    <property type="entry name" value="RNaseH_sf"/>
</dbReference>
<evidence type="ECO:0000256" key="9">
    <source>
        <dbReference type="SAM" id="MobiDB-lite"/>
    </source>
</evidence>
<dbReference type="InterPro" id="IPR043502">
    <property type="entry name" value="DNA/RNA_pol_sf"/>
</dbReference>
<dbReference type="Gene3D" id="4.10.60.10">
    <property type="entry name" value="Zinc finger, CCHC-type"/>
    <property type="match status" value="1"/>
</dbReference>
<keyword evidence="4" id="KW-0255">Endonuclease</keyword>
<dbReference type="Pfam" id="PF00078">
    <property type="entry name" value="RVT_1"/>
    <property type="match status" value="1"/>
</dbReference>
<evidence type="ECO:0000256" key="6">
    <source>
        <dbReference type="ARBA" id="ARBA00022918"/>
    </source>
</evidence>
<dbReference type="SUPFAM" id="SSF47353">
    <property type="entry name" value="Retrovirus capsid dimerization domain-like"/>
    <property type="match status" value="1"/>
</dbReference>
<dbReference type="FunFam" id="3.30.70.270:FF:000020">
    <property type="entry name" value="Transposon Tf2-6 polyprotein-like Protein"/>
    <property type="match status" value="1"/>
</dbReference>
<dbReference type="SUPFAM" id="SSF53098">
    <property type="entry name" value="Ribonuclease H-like"/>
    <property type="match status" value="1"/>
</dbReference>
<dbReference type="RefSeq" id="XP_038050656.1">
    <property type="nucleotide sequence ID" value="XM_038194728.1"/>
</dbReference>
<dbReference type="GO" id="GO:0015074">
    <property type="term" value="P:DNA integration"/>
    <property type="evidence" value="ECO:0007669"/>
    <property type="project" value="InterPro"/>
</dbReference>
<evidence type="ECO:0000256" key="1">
    <source>
        <dbReference type="ARBA" id="ARBA00022679"/>
    </source>
</evidence>
<dbReference type="GO" id="GO:0008270">
    <property type="term" value="F:zinc ion binding"/>
    <property type="evidence" value="ECO:0007669"/>
    <property type="project" value="UniProtKB-KW"/>
</dbReference>
<proteinExistence type="predicted"/>
<evidence type="ECO:0000256" key="3">
    <source>
        <dbReference type="ARBA" id="ARBA00022722"/>
    </source>
</evidence>
<dbReference type="InterPro" id="IPR001584">
    <property type="entry name" value="Integrase_cat-core"/>
</dbReference>
<evidence type="ECO:0000259" key="11">
    <source>
        <dbReference type="PROSITE" id="PS50158"/>
    </source>
</evidence>
<evidence type="ECO:0000256" key="4">
    <source>
        <dbReference type="ARBA" id="ARBA00022759"/>
    </source>
</evidence>
<organism evidence="14 15">
    <name type="scientific">Patiria miniata</name>
    <name type="common">Bat star</name>
    <name type="synonym">Asterina miniata</name>
    <dbReference type="NCBI Taxonomy" id="46514"/>
    <lineage>
        <taxon>Eukaryota</taxon>
        <taxon>Metazoa</taxon>
        <taxon>Echinodermata</taxon>
        <taxon>Eleutherozoa</taxon>
        <taxon>Asterozoa</taxon>
        <taxon>Asteroidea</taxon>
        <taxon>Valvatacea</taxon>
        <taxon>Valvatida</taxon>
        <taxon>Asterinidae</taxon>
        <taxon>Patiria</taxon>
    </lineage>
</organism>
<evidence type="ECO:0000313" key="14">
    <source>
        <dbReference type="EnsemblMetazoa" id="XP_038050656.1"/>
    </source>
</evidence>
<keyword evidence="5" id="KW-0378">Hydrolase</keyword>
<feature type="domain" description="CCHC-type" evidence="11">
    <location>
        <begin position="322"/>
        <end position="338"/>
    </location>
</feature>
<dbReference type="Gene3D" id="3.10.10.10">
    <property type="entry name" value="HIV Type 1 Reverse Transcriptase, subunit A, domain 1"/>
    <property type="match status" value="1"/>
</dbReference>
<keyword evidence="8" id="KW-0175">Coiled coil</keyword>
<evidence type="ECO:0000256" key="7">
    <source>
        <dbReference type="PROSITE-ProRule" id="PRU00047"/>
    </source>
</evidence>
<keyword evidence="3" id="KW-0540">Nuclease</keyword>
<dbReference type="PANTHER" id="PTHR37984">
    <property type="entry name" value="PROTEIN CBG26694"/>
    <property type="match status" value="1"/>
</dbReference>
<dbReference type="GO" id="GO:0016787">
    <property type="term" value="F:hydrolase activity"/>
    <property type="evidence" value="ECO:0007669"/>
    <property type="project" value="UniProtKB-KW"/>
</dbReference>
<keyword evidence="7" id="KW-0479">Metal-binding</keyword>
<accession>A0A913ZHW5</accession>
<evidence type="ECO:0008006" key="16">
    <source>
        <dbReference type="Google" id="ProtNLM"/>
    </source>
</evidence>
<dbReference type="InterPro" id="IPR041373">
    <property type="entry name" value="RT_RNaseH"/>
</dbReference>
<dbReference type="Pfam" id="PF17921">
    <property type="entry name" value="Integrase_H2C2"/>
    <property type="match status" value="1"/>
</dbReference>
<name>A0A913ZHW5_PATMI</name>
<dbReference type="OMA" id="GRIQPCI"/>
<keyword evidence="15" id="KW-1185">Reference proteome</keyword>
<dbReference type="FunFam" id="3.10.20.370:FF:000001">
    <property type="entry name" value="Retrovirus-related Pol polyprotein from transposon 17.6-like protein"/>
    <property type="match status" value="1"/>
</dbReference>
<dbReference type="GO" id="GO:0003964">
    <property type="term" value="F:RNA-directed DNA polymerase activity"/>
    <property type="evidence" value="ECO:0007669"/>
    <property type="project" value="UniProtKB-KW"/>
</dbReference>
<dbReference type="CDD" id="cd09274">
    <property type="entry name" value="RNase_HI_RT_Ty3"/>
    <property type="match status" value="1"/>
</dbReference>
<evidence type="ECO:0000259" key="12">
    <source>
        <dbReference type="PROSITE" id="PS50878"/>
    </source>
</evidence>
<dbReference type="GeneID" id="119723850"/>
<keyword evidence="2" id="KW-0548">Nucleotidyltransferase</keyword>
<dbReference type="FunFam" id="3.30.420.10:FF:000032">
    <property type="entry name" value="Retrovirus-related Pol polyprotein from transposon 297-like Protein"/>
    <property type="match status" value="1"/>
</dbReference>
<evidence type="ECO:0000256" key="10">
    <source>
        <dbReference type="SAM" id="SignalP"/>
    </source>
</evidence>
<dbReference type="SUPFAM" id="SSF57756">
    <property type="entry name" value="Retrovirus zinc finger-like domains"/>
    <property type="match status" value="1"/>
</dbReference>
<dbReference type="EnsemblMetazoa" id="XM_038194728.1">
    <property type="protein sequence ID" value="XP_038050656.1"/>
    <property type="gene ID" value="LOC119723850"/>
</dbReference>
<dbReference type="InterPro" id="IPR038269">
    <property type="entry name" value="SCAN_sf"/>
</dbReference>
<dbReference type="InterPro" id="IPR050951">
    <property type="entry name" value="Retrovirus_Pol_polyprotein"/>
</dbReference>
<feature type="domain" description="Integrase catalytic" evidence="13">
    <location>
        <begin position="691"/>
        <end position="855"/>
    </location>
</feature>
<dbReference type="Gene3D" id="1.10.4020.10">
    <property type="entry name" value="DNA breaking-rejoining enzymes"/>
    <property type="match status" value="1"/>
</dbReference>
<dbReference type="PANTHER" id="PTHR37984:SF5">
    <property type="entry name" value="PROTEIN NYNRIN-LIKE"/>
    <property type="match status" value="1"/>
</dbReference>
<feature type="signal peptide" evidence="10">
    <location>
        <begin position="1"/>
        <end position="23"/>
    </location>
</feature>
<evidence type="ECO:0000256" key="8">
    <source>
        <dbReference type="SAM" id="Coils"/>
    </source>
</evidence>
<dbReference type="CDD" id="cd01647">
    <property type="entry name" value="RT_LTR"/>
    <property type="match status" value="1"/>
</dbReference>
<keyword evidence="10" id="KW-0732">Signal</keyword>
<keyword evidence="1" id="KW-0808">Transferase</keyword>
<feature type="region of interest" description="Disordered" evidence="9">
    <location>
        <begin position="285"/>
        <end position="322"/>
    </location>
</feature>
<reference evidence="14" key="1">
    <citation type="submission" date="2022-11" db="UniProtKB">
        <authorList>
            <consortium name="EnsemblMetazoa"/>
        </authorList>
    </citation>
    <scope>IDENTIFICATION</scope>
</reference>
<evidence type="ECO:0000256" key="5">
    <source>
        <dbReference type="ARBA" id="ARBA00022801"/>
    </source>
</evidence>
<dbReference type="GO" id="GO:0003676">
    <property type="term" value="F:nucleic acid binding"/>
    <property type="evidence" value="ECO:0007669"/>
    <property type="project" value="InterPro"/>
</dbReference>
<dbReference type="PROSITE" id="PS50158">
    <property type="entry name" value="ZF_CCHC"/>
    <property type="match status" value="1"/>
</dbReference>